<dbReference type="HAMAP" id="MF_02090">
    <property type="entry name" value="NadE_glutamine_dep"/>
    <property type="match status" value="1"/>
</dbReference>
<feature type="binding site" evidence="7">
    <location>
        <position position="183"/>
    </location>
    <ligand>
        <name>L-glutamine</name>
        <dbReference type="ChEBI" id="CHEBI:58359"/>
    </ligand>
</feature>
<dbReference type="AlphaFoldDB" id="A0A5D4XEG8"/>
<sequence length="545" mass="59054">MTDTLRIAMAQFDFPVGDVRGNTDRMAAMIAEARDEYGADIVLFPELAISGYPPEDLLMRPSFLADCEAALREIAKAATGIVAVVGWPESAGSVLYNSASFLRAGKVEATYRKRELPNYNVFDERRYFHVDPDGGSCVVEVKGVPVGVVICEDLWFAEPLADTAASGAQLVLVPNASPFERGKHAQRDALLSERAKESGAALAYLNVVGGQDALVFDGSSVVADADGTVHPAASAFADLWLVVDYDVASRKFAPVVWQDDGDESMDALAWRAIVRGIRDYCDKNGFSKTWLGLSGGIDSSIVLALAVDALGADNVTAVRMPSRYTAGMSNDLAQEQCDALGVTLLSLPIEKPFQGFLDALATTFEGREPDTAEENLQSRTRGALLMALSNKFGGLLLTTGNKSEYAVGYATIYGDMCGGYAPIKDLYKTEVYGLAKWRNTVGGAPVIPPGVISRAPSAELRENQVDQDSLPPYDVLDAILRRYVDLEQSRDDIVGAGFDAATVERVLRLVRTSEWKRHQAAPGPKISRRAFGRERRYPISNRYPV</sequence>
<feature type="active site" description="Proton acceptor" evidence="9">
    <location>
        <position position="46"/>
    </location>
</feature>
<feature type="active site" description="Proton acceptor; for glutaminase activity" evidence="7">
    <location>
        <position position="46"/>
    </location>
</feature>
<feature type="binding site" evidence="7">
    <location>
        <position position="404"/>
    </location>
    <ligand>
        <name>deamido-NAD(+)</name>
        <dbReference type="ChEBI" id="CHEBI:58437"/>
        <note>ligand shared between two neighboring subunits</note>
    </ligand>
</feature>
<dbReference type="PROSITE" id="PS50263">
    <property type="entry name" value="CN_HYDROLASE"/>
    <property type="match status" value="1"/>
</dbReference>
<dbReference type="InterPro" id="IPR014729">
    <property type="entry name" value="Rossmann-like_a/b/a_fold"/>
</dbReference>
<dbReference type="Gene3D" id="3.40.50.620">
    <property type="entry name" value="HUPs"/>
    <property type="match status" value="1"/>
</dbReference>
<dbReference type="Pfam" id="PF00795">
    <property type="entry name" value="CN_hydrolase"/>
    <property type="match status" value="1"/>
</dbReference>
<evidence type="ECO:0000259" key="11">
    <source>
        <dbReference type="PROSITE" id="PS50263"/>
    </source>
</evidence>
<evidence type="ECO:0000256" key="6">
    <source>
        <dbReference type="ARBA" id="ARBA00023027"/>
    </source>
</evidence>
<evidence type="ECO:0000256" key="1">
    <source>
        <dbReference type="ARBA" id="ARBA00005188"/>
    </source>
</evidence>
<evidence type="ECO:0000256" key="8">
    <source>
        <dbReference type="PIRNR" id="PIRNR006630"/>
    </source>
</evidence>
<comment type="similarity">
    <text evidence="2 7 8">In the C-terminal section; belongs to the NAD synthetase family.</text>
</comment>
<dbReference type="SUPFAM" id="SSF56317">
    <property type="entry name" value="Carbon-nitrogen hydrolase"/>
    <property type="match status" value="1"/>
</dbReference>
<dbReference type="Gene3D" id="3.60.110.10">
    <property type="entry name" value="Carbon-nitrogen hydrolase"/>
    <property type="match status" value="1"/>
</dbReference>
<keyword evidence="5 7" id="KW-0067">ATP-binding</keyword>
<dbReference type="OrthoDB" id="9760188at2"/>
<dbReference type="Pfam" id="PF02540">
    <property type="entry name" value="NAD_synthase"/>
    <property type="match status" value="1"/>
</dbReference>
<comment type="similarity">
    <text evidence="10">Belongs to the NAD synthetase family.</text>
</comment>
<comment type="pathway">
    <text evidence="1 7 8">Cofactor biosynthesis; NAD(+) biosynthesis; NAD(+) from deamido-NAD(+) (L-Gln route): step 1/1.</text>
</comment>
<feature type="domain" description="CN hydrolase" evidence="11">
    <location>
        <begin position="5"/>
        <end position="247"/>
    </location>
</feature>
<comment type="catalytic activity">
    <reaction evidence="7 8">
        <text>deamido-NAD(+) + L-glutamine + ATP + H2O = L-glutamate + AMP + diphosphate + NAD(+) + H(+)</text>
        <dbReference type="Rhea" id="RHEA:24384"/>
        <dbReference type="ChEBI" id="CHEBI:15377"/>
        <dbReference type="ChEBI" id="CHEBI:15378"/>
        <dbReference type="ChEBI" id="CHEBI:29985"/>
        <dbReference type="ChEBI" id="CHEBI:30616"/>
        <dbReference type="ChEBI" id="CHEBI:33019"/>
        <dbReference type="ChEBI" id="CHEBI:57540"/>
        <dbReference type="ChEBI" id="CHEBI:58359"/>
        <dbReference type="ChEBI" id="CHEBI:58437"/>
        <dbReference type="ChEBI" id="CHEBI:456215"/>
        <dbReference type="EC" id="6.3.5.1"/>
    </reaction>
</comment>
<dbReference type="InterPro" id="IPR036526">
    <property type="entry name" value="C-N_Hydrolase_sf"/>
</dbReference>
<keyword evidence="3 7" id="KW-0436">Ligase</keyword>
<dbReference type="EMBL" id="VTFT01000003">
    <property type="protein sequence ID" value="TYT23038.1"/>
    <property type="molecule type" value="Genomic_DNA"/>
</dbReference>
<dbReference type="PANTHER" id="PTHR23090">
    <property type="entry name" value="NH 3 /GLUTAMINE-DEPENDENT NAD + SYNTHETASE"/>
    <property type="match status" value="1"/>
</dbReference>
<feature type="binding site" evidence="7">
    <location>
        <position position="177"/>
    </location>
    <ligand>
        <name>L-glutamine</name>
        <dbReference type="ChEBI" id="CHEBI:58359"/>
    </ligand>
</feature>
<dbReference type="GO" id="GO:0003952">
    <property type="term" value="F:NAD+ synthase (glutamine-hydrolyzing) activity"/>
    <property type="evidence" value="ECO:0007669"/>
    <property type="project" value="UniProtKB-UniRule"/>
</dbReference>
<dbReference type="GO" id="GO:0000257">
    <property type="term" value="F:nitrilase activity"/>
    <property type="evidence" value="ECO:0007669"/>
    <property type="project" value="UniProtKB-ARBA"/>
</dbReference>
<dbReference type="PIRSF" id="PIRSF006630">
    <property type="entry name" value="NADS_GAT"/>
    <property type="match status" value="1"/>
</dbReference>
<feature type="binding site" evidence="7">
    <location>
        <position position="516"/>
    </location>
    <ligand>
        <name>deamido-NAD(+)</name>
        <dbReference type="ChEBI" id="CHEBI:58437"/>
        <note>ligand shared between two neighboring subunits</note>
    </ligand>
</feature>
<keyword evidence="4 7" id="KW-0547">Nucleotide-binding</keyword>
<evidence type="ECO:0000313" key="12">
    <source>
        <dbReference type="EMBL" id="TYT23038.1"/>
    </source>
</evidence>
<feature type="active site" description="For glutaminase activity" evidence="7">
    <location>
        <position position="113"/>
    </location>
</feature>
<dbReference type="GO" id="GO:0008795">
    <property type="term" value="F:NAD+ synthase activity"/>
    <property type="evidence" value="ECO:0007669"/>
    <property type="project" value="UniProtKB-UniRule"/>
</dbReference>
<dbReference type="NCBIfam" id="TIGR00552">
    <property type="entry name" value="nadE"/>
    <property type="match status" value="1"/>
</dbReference>
<evidence type="ECO:0000256" key="10">
    <source>
        <dbReference type="RuleBase" id="RU003811"/>
    </source>
</evidence>
<dbReference type="CDD" id="cd07570">
    <property type="entry name" value="GAT_Gln-NAD-synth"/>
    <property type="match status" value="1"/>
</dbReference>
<organism evidence="12 13">
    <name type="scientific">Luteimonas viscosa</name>
    <dbReference type="NCBI Taxonomy" id="1132694"/>
    <lineage>
        <taxon>Bacteria</taxon>
        <taxon>Pseudomonadati</taxon>
        <taxon>Pseudomonadota</taxon>
        <taxon>Gammaproteobacteria</taxon>
        <taxon>Lysobacterales</taxon>
        <taxon>Lysobacteraceae</taxon>
        <taxon>Luteimonas</taxon>
    </lineage>
</organism>
<dbReference type="InterPro" id="IPR003694">
    <property type="entry name" value="NAD_synthase"/>
</dbReference>
<comment type="caution">
    <text evidence="12">The sequence shown here is derived from an EMBL/GenBank/DDBJ whole genome shotgun (WGS) entry which is preliminary data.</text>
</comment>
<evidence type="ECO:0000256" key="5">
    <source>
        <dbReference type="ARBA" id="ARBA00022840"/>
    </source>
</evidence>
<dbReference type="UniPathway" id="UPA00253">
    <property type="reaction ID" value="UER00334"/>
</dbReference>
<feature type="active site" description="Nucleophile; for glutaminase activity" evidence="7">
    <location>
        <position position="151"/>
    </location>
</feature>
<dbReference type="PROSITE" id="PS00920">
    <property type="entry name" value="NITRIL_CHT_1"/>
    <property type="match status" value="1"/>
</dbReference>
<evidence type="ECO:0000256" key="7">
    <source>
        <dbReference type="HAMAP-Rule" id="MF_02090"/>
    </source>
</evidence>
<feature type="binding site" evidence="7">
    <location>
        <position position="375"/>
    </location>
    <ligand>
        <name>deamido-NAD(+)</name>
        <dbReference type="ChEBI" id="CHEBI:58437"/>
        <note>ligand shared between two neighboring subunits</note>
    </ligand>
</feature>
<comment type="function">
    <text evidence="7">Catalyzes the ATP-dependent amidation of deamido-NAD to form NAD. Uses L-glutamine as a nitrogen source.</text>
</comment>
<proteinExistence type="inferred from homology"/>
<keyword evidence="13" id="KW-1185">Reference proteome</keyword>
<evidence type="ECO:0000256" key="2">
    <source>
        <dbReference type="ARBA" id="ARBA00007145"/>
    </source>
</evidence>
<gene>
    <name evidence="7" type="primary">nadE</name>
    <name evidence="12" type="ORF">FZO89_17480</name>
</gene>
<dbReference type="SUPFAM" id="SSF52402">
    <property type="entry name" value="Adenine nucleotide alpha hydrolases-like"/>
    <property type="match status" value="1"/>
</dbReference>
<dbReference type="FunFam" id="3.40.50.620:FF:000106">
    <property type="entry name" value="Glutamine-dependent NAD(+) synthetase"/>
    <property type="match status" value="1"/>
</dbReference>
<keyword evidence="6 7" id="KW-0520">NAD</keyword>
<dbReference type="CDD" id="cd00553">
    <property type="entry name" value="NAD_synthase"/>
    <property type="match status" value="1"/>
</dbReference>
<dbReference type="GO" id="GO:0005737">
    <property type="term" value="C:cytoplasm"/>
    <property type="evidence" value="ECO:0007669"/>
    <property type="project" value="InterPro"/>
</dbReference>
<feature type="binding site" evidence="7">
    <location>
        <begin position="292"/>
        <end position="299"/>
    </location>
    <ligand>
        <name>ATP</name>
        <dbReference type="ChEBI" id="CHEBI:30616"/>
    </ligand>
</feature>
<dbReference type="EC" id="6.3.5.1" evidence="7 8"/>
<dbReference type="InterPro" id="IPR003010">
    <property type="entry name" value="C-N_Hydrolase"/>
</dbReference>
<dbReference type="RefSeq" id="WP_149104745.1">
    <property type="nucleotide sequence ID" value="NZ_VTFT01000003.1"/>
</dbReference>
<evidence type="ECO:0000313" key="13">
    <source>
        <dbReference type="Proteomes" id="UP000324973"/>
    </source>
</evidence>
<dbReference type="InterPro" id="IPR022310">
    <property type="entry name" value="NAD/GMP_synthase"/>
</dbReference>
<reference evidence="12 13" key="1">
    <citation type="submission" date="2019-08" db="EMBL/GenBank/DDBJ databases">
        <title>Luteimonas viscosus sp. nov., isolated from soil of a sunflower field.</title>
        <authorList>
            <person name="Jianli Z."/>
            <person name="Ying Z."/>
        </authorList>
    </citation>
    <scope>NUCLEOTIDE SEQUENCE [LARGE SCALE GENOMIC DNA]</scope>
    <source>
        <strain evidence="12 13">XBU10</strain>
    </source>
</reference>
<dbReference type="InterPro" id="IPR000132">
    <property type="entry name" value="Nitrilase/CN_hydratase_CS"/>
</dbReference>
<dbReference type="GO" id="GO:0004359">
    <property type="term" value="F:glutaminase activity"/>
    <property type="evidence" value="ECO:0007669"/>
    <property type="project" value="InterPro"/>
</dbReference>
<dbReference type="PANTHER" id="PTHR23090:SF9">
    <property type="entry name" value="GLUTAMINE-DEPENDENT NAD(+) SYNTHETASE"/>
    <property type="match status" value="1"/>
</dbReference>
<name>A0A5D4XEG8_9GAMM</name>
<protein>
    <recommendedName>
        <fullName evidence="7 8">Glutamine-dependent NAD(+) synthetase</fullName>
        <ecNumber evidence="7 8">6.3.5.1</ecNumber>
    </recommendedName>
    <alternativeName>
        <fullName evidence="7 8">NAD(+) synthase [glutamine-hydrolyzing]</fullName>
    </alternativeName>
</protein>
<evidence type="ECO:0000256" key="4">
    <source>
        <dbReference type="ARBA" id="ARBA00022741"/>
    </source>
</evidence>
<dbReference type="NCBIfam" id="NF010588">
    <property type="entry name" value="PRK13981.1"/>
    <property type="match status" value="1"/>
</dbReference>
<evidence type="ECO:0000256" key="3">
    <source>
        <dbReference type="ARBA" id="ARBA00022598"/>
    </source>
</evidence>
<feature type="binding site" evidence="7">
    <location>
        <position position="399"/>
    </location>
    <ligand>
        <name>ATP</name>
        <dbReference type="ChEBI" id="CHEBI:30616"/>
    </ligand>
</feature>
<accession>A0A5D4XEG8</accession>
<dbReference type="GO" id="GO:0009435">
    <property type="term" value="P:NAD+ biosynthetic process"/>
    <property type="evidence" value="ECO:0007669"/>
    <property type="project" value="UniProtKB-UniRule"/>
</dbReference>
<dbReference type="InterPro" id="IPR014445">
    <property type="entry name" value="Gln-dep_NAD_synthase"/>
</dbReference>
<dbReference type="GO" id="GO:0005524">
    <property type="term" value="F:ATP binding"/>
    <property type="evidence" value="ECO:0007669"/>
    <property type="project" value="UniProtKB-UniRule"/>
</dbReference>
<dbReference type="Proteomes" id="UP000324973">
    <property type="component" value="Unassembled WGS sequence"/>
</dbReference>
<feature type="binding site" evidence="7">
    <location>
        <position position="119"/>
    </location>
    <ligand>
        <name>L-glutamine</name>
        <dbReference type="ChEBI" id="CHEBI:58359"/>
    </ligand>
</feature>
<evidence type="ECO:0000256" key="9">
    <source>
        <dbReference type="PROSITE-ProRule" id="PRU10139"/>
    </source>
</evidence>
<comment type="caution">
    <text evidence="7">Lacks conserved residue(s) required for the propagation of feature annotation.</text>
</comment>